<proteinExistence type="predicted"/>
<dbReference type="InterPro" id="IPR017926">
    <property type="entry name" value="GATASE"/>
</dbReference>
<dbReference type="PANTHER" id="PTHR42695">
    <property type="entry name" value="GLUTAMINE AMIDOTRANSFERASE YLR126C-RELATED"/>
    <property type="match status" value="1"/>
</dbReference>
<dbReference type="InterPro" id="IPR044992">
    <property type="entry name" value="ChyE-like"/>
</dbReference>
<dbReference type="RefSeq" id="WP_046508948.1">
    <property type="nucleotide sequence ID" value="NZ_LANI01000023.1"/>
</dbReference>
<evidence type="ECO:0000313" key="2">
    <source>
        <dbReference type="EMBL" id="KKJ75971.1"/>
    </source>
</evidence>
<reference evidence="2 3" key="1">
    <citation type="submission" date="2015-03" db="EMBL/GenBank/DDBJ databases">
        <title>Genome sequence of Kiloniella sp. P1-1, isolated from the gut microflora of Pacific white shrimp, Penaeus vannamei.</title>
        <authorList>
            <person name="Shao Z."/>
            <person name="Wang L."/>
            <person name="Li X."/>
        </authorList>
    </citation>
    <scope>NUCLEOTIDE SEQUENCE [LARGE SCALE GENOMIC DNA]</scope>
    <source>
        <strain evidence="2 3">P1-1</strain>
    </source>
</reference>
<evidence type="ECO:0000313" key="3">
    <source>
        <dbReference type="Proteomes" id="UP000034491"/>
    </source>
</evidence>
<name>A0A0M2R2S8_9PROT</name>
<dbReference type="AlphaFoldDB" id="A0A0M2R2S8"/>
<dbReference type="CDD" id="cd01741">
    <property type="entry name" value="GATase1_1"/>
    <property type="match status" value="1"/>
</dbReference>
<dbReference type="EMBL" id="LANI01000023">
    <property type="protein sequence ID" value="KKJ75971.1"/>
    <property type="molecule type" value="Genomic_DNA"/>
</dbReference>
<dbReference type="SUPFAM" id="SSF52317">
    <property type="entry name" value="Class I glutamine amidotransferase-like"/>
    <property type="match status" value="1"/>
</dbReference>
<dbReference type="InterPro" id="IPR029062">
    <property type="entry name" value="Class_I_gatase-like"/>
</dbReference>
<feature type="domain" description="Glutamine amidotransferase" evidence="1">
    <location>
        <begin position="23"/>
        <end position="180"/>
    </location>
</feature>
<dbReference type="Gene3D" id="3.40.50.880">
    <property type="match status" value="1"/>
</dbReference>
<dbReference type="GO" id="GO:0005829">
    <property type="term" value="C:cytosol"/>
    <property type="evidence" value="ECO:0007669"/>
    <property type="project" value="TreeGrafter"/>
</dbReference>
<dbReference type="PROSITE" id="PS51273">
    <property type="entry name" value="GATASE_TYPE_1"/>
    <property type="match status" value="1"/>
</dbReference>
<dbReference type="STRING" id="1549748.WH95_15515"/>
<protein>
    <recommendedName>
        <fullName evidence="1">Glutamine amidotransferase domain-containing protein</fullName>
    </recommendedName>
</protein>
<dbReference type="Proteomes" id="UP000034491">
    <property type="component" value="Unassembled WGS sequence"/>
</dbReference>
<dbReference type="OrthoDB" id="9813383at2"/>
<comment type="caution">
    <text evidence="2">The sequence shown here is derived from an EMBL/GenBank/DDBJ whole genome shotgun (WGS) entry which is preliminary data.</text>
</comment>
<sequence>MKSVLVIRHVSYEDLDGFDIEFRNAGYKVAYHDAWYDKDPIDALEPDILVVLGAPCGVYETENFPFIQEELKAVAERVEAGKPVLGICFGAQLLAQALGSTVYVGDSFEFGWSPLTLTQAGRHSPINHYATQNREVFHCHGDTFKLPEGATLLASTPSYKVQAFSYGPHLAMQFHGEVTERGLRRWFIGHIGRIHSMCGLPHLVKETARVSPTLEALHRSVLQDWLAQHENPEIQQFVETA</sequence>
<gene>
    <name evidence="2" type="ORF">WH95_15515</name>
</gene>
<dbReference type="Pfam" id="PF00117">
    <property type="entry name" value="GATase"/>
    <property type="match status" value="1"/>
</dbReference>
<organism evidence="2 3">
    <name type="scientific">Kiloniella litopenaei</name>
    <dbReference type="NCBI Taxonomy" id="1549748"/>
    <lineage>
        <taxon>Bacteria</taxon>
        <taxon>Pseudomonadati</taxon>
        <taxon>Pseudomonadota</taxon>
        <taxon>Alphaproteobacteria</taxon>
        <taxon>Rhodospirillales</taxon>
        <taxon>Kiloniellaceae</taxon>
        <taxon>Kiloniella</taxon>
    </lineage>
</organism>
<keyword evidence="3" id="KW-1185">Reference proteome</keyword>
<evidence type="ECO:0000259" key="1">
    <source>
        <dbReference type="Pfam" id="PF00117"/>
    </source>
</evidence>
<dbReference type="NCBIfam" id="NF005458">
    <property type="entry name" value="PRK07053.1"/>
    <property type="match status" value="1"/>
</dbReference>
<accession>A0A0M2R2S8</accession>
<dbReference type="PANTHER" id="PTHR42695:SF5">
    <property type="entry name" value="GLUTAMINE AMIDOTRANSFERASE YLR126C-RELATED"/>
    <property type="match status" value="1"/>
</dbReference>